<keyword evidence="6 13" id="KW-0547">Nucleotide-binding</keyword>
<dbReference type="Pfam" id="PF03129">
    <property type="entry name" value="HGTP_anticodon"/>
    <property type="match status" value="1"/>
</dbReference>
<evidence type="ECO:0000313" key="16">
    <source>
        <dbReference type="EMBL" id="HIZ90487.1"/>
    </source>
</evidence>
<keyword evidence="7 13" id="KW-0862">Zinc</keyword>
<comment type="caution">
    <text evidence="13">Lacks conserved residue(s) required for the propagation of feature annotation.</text>
</comment>
<feature type="domain" description="TGS" evidence="15">
    <location>
        <begin position="1"/>
        <end position="60"/>
    </location>
</feature>
<keyword evidence="5 13" id="KW-0479">Metal-binding</keyword>
<dbReference type="AlphaFoldDB" id="A0A9D2KD61"/>
<evidence type="ECO:0000256" key="3">
    <source>
        <dbReference type="ARBA" id="ARBA00022555"/>
    </source>
</evidence>
<dbReference type="FunFam" id="3.30.54.20:FF:000002">
    <property type="entry name" value="Threonine--tRNA ligase"/>
    <property type="match status" value="1"/>
</dbReference>
<evidence type="ECO:0000256" key="9">
    <source>
        <dbReference type="ARBA" id="ARBA00022884"/>
    </source>
</evidence>
<dbReference type="EC" id="6.1.1.3" evidence="13"/>
<comment type="caution">
    <text evidence="16">The sequence shown here is derived from an EMBL/GenBank/DDBJ whole genome shotgun (WGS) entry which is preliminary data.</text>
</comment>
<dbReference type="Pfam" id="PF02824">
    <property type="entry name" value="TGS"/>
    <property type="match status" value="1"/>
</dbReference>
<reference evidence="16" key="2">
    <citation type="submission" date="2021-04" db="EMBL/GenBank/DDBJ databases">
        <authorList>
            <person name="Gilroy R."/>
        </authorList>
    </citation>
    <scope>NUCLEOTIDE SEQUENCE</scope>
    <source>
        <strain evidence="16">ChiW4-1371</strain>
    </source>
</reference>
<feature type="binding site" evidence="13">
    <location>
        <position position="509"/>
    </location>
    <ligand>
        <name>Zn(2+)</name>
        <dbReference type="ChEBI" id="CHEBI:29105"/>
        <note>catalytic</note>
    </ligand>
</feature>
<keyword evidence="11 13" id="KW-0030">Aminoacyl-tRNA synthetase</keyword>
<accession>A0A9D2KD61</accession>
<feature type="domain" description="Aminoacyl-transfer RNA synthetases class-II family profile" evidence="14">
    <location>
        <begin position="271"/>
        <end position="532"/>
    </location>
</feature>
<dbReference type="Gene3D" id="3.30.54.20">
    <property type="match status" value="1"/>
</dbReference>
<dbReference type="InterPro" id="IPR036621">
    <property type="entry name" value="Anticodon-bd_dom_sf"/>
</dbReference>
<dbReference type="InterPro" id="IPR012676">
    <property type="entry name" value="TGS-like"/>
</dbReference>
<feature type="binding site" evidence="13">
    <location>
        <position position="332"/>
    </location>
    <ligand>
        <name>Zn(2+)</name>
        <dbReference type="ChEBI" id="CHEBI:29105"/>
        <note>catalytic</note>
    </ligand>
</feature>
<evidence type="ECO:0000256" key="11">
    <source>
        <dbReference type="ARBA" id="ARBA00023146"/>
    </source>
</evidence>
<evidence type="ECO:0000256" key="8">
    <source>
        <dbReference type="ARBA" id="ARBA00022840"/>
    </source>
</evidence>
<keyword evidence="4 13" id="KW-0436">Ligase</keyword>
<evidence type="ECO:0000256" key="1">
    <source>
        <dbReference type="ARBA" id="ARBA00008226"/>
    </source>
</evidence>
<dbReference type="Pfam" id="PF07973">
    <property type="entry name" value="tRNA_SAD"/>
    <property type="match status" value="1"/>
</dbReference>
<dbReference type="NCBIfam" id="TIGR00418">
    <property type="entry name" value="thrS"/>
    <property type="match status" value="1"/>
</dbReference>
<dbReference type="SUPFAM" id="SSF55681">
    <property type="entry name" value="Class II aaRS and biotin synthetases"/>
    <property type="match status" value="1"/>
</dbReference>
<dbReference type="InterPro" id="IPR012947">
    <property type="entry name" value="tRNA_SAD"/>
</dbReference>
<reference evidence="16" key="1">
    <citation type="journal article" date="2021" name="PeerJ">
        <title>Extensive microbial diversity within the chicken gut microbiome revealed by metagenomics and culture.</title>
        <authorList>
            <person name="Gilroy R."/>
            <person name="Ravi A."/>
            <person name="Getino M."/>
            <person name="Pursley I."/>
            <person name="Horton D.L."/>
            <person name="Alikhan N.F."/>
            <person name="Baker D."/>
            <person name="Gharbi K."/>
            <person name="Hall N."/>
            <person name="Watson M."/>
            <person name="Adriaenssens E.M."/>
            <person name="Foster-Nyarko E."/>
            <person name="Jarju S."/>
            <person name="Secka A."/>
            <person name="Antonio M."/>
            <person name="Oren A."/>
            <person name="Chaudhuri R.R."/>
            <person name="La Ragione R."/>
            <person name="Hildebrand F."/>
            <person name="Pallen M.J."/>
        </authorList>
    </citation>
    <scope>NUCLEOTIDE SEQUENCE</scope>
    <source>
        <strain evidence="16">ChiW4-1371</strain>
    </source>
</reference>
<protein>
    <recommendedName>
        <fullName evidence="13">Threonine--tRNA ligase</fullName>
        <ecNumber evidence="13">6.1.1.3</ecNumber>
    </recommendedName>
    <alternativeName>
        <fullName evidence="13">Threonyl-tRNA synthetase</fullName>
        <shortName evidence="13">ThrRS</shortName>
    </alternativeName>
</protein>
<dbReference type="InterPro" id="IPR047246">
    <property type="entry name" value="ThrRS_anticodon"/>
</dbReference>
<dbReference type="SUPFAM" id="SSF52954">
    <property type="entry name" value="Class II aaRS ABD-related"/>
    <property type="match status" value="1"/>
</dbReference>
<evidence type="ECO:0000256" key="7">
    <source>
        <dbReference type="ARBA" id="ARBA00022833"/>
    </source>
</evidence>
<evidence type="ECO:0000256" key="10">
    <source>
        <dbReference type="ARBA" id="ARBA00022917"/>
    </source>
</evidence>
<gene>
    <name evidence="13 16" type="primary">thrS</name>
    <name evidence="16" type="ORF">H9804_11135</name>
</gene>
<comment type="catalytic activity">
    <reaction evidence="12 13">
        <text>tRNA(Thr) + L-threonine + ATP = L-threonyl-tRNA(Thr) + AMP + diphosphate + H(+)</text>
        <dbReference type="Rhea" id="RHEA:24624"/>
        <dbReference type="Rhea" id="RHEA-COMP:9670"/>
        <dbReference type="Rhea" id="RHEA-COMP:9704"/>
        <dbReference type="ChEBI" id="CHEBI:15378"/>
        <dbReference type="ChEBI" id="CHEBI:30616"/>
        <dbReference type="ChEBI" id="CHEBI:33019"/>
        <dbReference type="ChEBI" id="CHEBI:57926"/>
        <dbReference type="ChEBI" id="CHEBI:78442"/>
        <dbReference type="ChEBI" id="CHEBI:78534"/>
        <dbReference type="ChEBI" id="CHEBI:456215"/>
        <dbReference type="EC" id="6.1.1.3"/>
    </reaction>
</comment>
<evidence type="ECO:0000256" key="4">
    <source>
        <dbReference type="ARBA" id="ARBA00022598"/>
    </source>
</evidence>
<dbReference type="GO" id="GO:0005737">
    <property type="term" value="C:cytoplasm"/>
    <property type="evidence" value="ECO:0007669"/>
    <property type="project" value="UniProtKB-SubCell"/>
</dbReference>
<dbReference type="Proteomes" id="UP000824176">
    <property type="component" value="Unassembled WGS sequence"/>
</dbReference>
<evidence type="ECO:0000313" key="17">
    <source>
        <dbReference type="Proteomes" id="UP000824176"/>
    </source>
</evidence>
<dbReference type="GO" id="GO:0000049">
    <property type="term" value="F:tRNA binding"/>
    <property type="evidence" value="ECO:0007669"/>
    <property type="project" value="UniProtKB-KW"/>
</dbReference>
<dbReference type="FunFam" id="3.30.930.10:FF:000002">
    <property type="entry name" value="Threonine--tRNA ligase"/>
    <property type="match status" value="1"/>
</dbReference>
<dbReference type="Pfam" id="PF00587">
    <property type="entry name" value="tRNA-synt_2b"/>
    <property type="match status" value="1"/>
</dbReference>
<dbReference type="CDD" id="cd00771">
    <property type="entry name" value="ThrRS_core"/>
    <property type="match status" value="1"/>
</dbReference>
<name>A0A9D2KD61_9BACT</name>
<evidence type="ECO:0000256" key="12">
    <source>
        <dbReference type="ARBA" id="ARBA00049515"/>
    </source>
</evidence>
<evidence type="ECO:0000256" key="2">
    <source>
        <dbReference type="ARBA" id="ARBA00022490"/>
    </source>
</evidence>
<dbReference type="InterPro" id="IPR012675">
    <property type="entry name" value="Beta-grasp_dom_sf"/>
</dbReference>
<dbReference type="GO" id="GO:0005524">
    <property type="term" value="F:ATP binding"/>
    <property type="evidence" value="ECO:0007669"/>
    <property type="project" value="UniProtKB-UniRule"/>
</dbReference>
<dbReference type="Gene3D" id="3.30.980.10">
    <property type="entry name" value="Threonyl-trna Synthetase, Chain A, domain 2"/>
    <property type="match status" value="1"/>
</dbReference>
<dbReference type="SMART" id="SM00863">
    <property type="entry name" value="tRNA_SAD"/>
    <property type="match status" value="1"/>
</dbReference>
<comment type="cofactor">
    <cofactor evidence="13">
        <name>Zn(2+)</name>
        <dbReference type="ChEBI" id="CHEBI:29105"/>
    </cofactor>
    <text evidence="13">Binds 1 zinc ion per subunit.</text>
</comment>
<comment type="subcellular location">
    <subcellularLocation>
        <location evidence="13">Cytoplasm</location>
    </subcellularLocation>
</comment>
<dbReference type="InterPro" id="IPR004095">
    <property type="entry name" value="TGS"/>
</dbReference>
<dbReference type="SUPFAM" id="SSF55186">
    <property type="entry name" value="ThrRS/AlaRS common domain"/>
    <property type="match status" value="1"/>
</dbReference>
<dbReference type="InterPro" id="IPR002314">
    <property type="entry name" value="aa-tRNA-synt_IIb"/>
</dbReference>
<keyword evidence="2 13" id="KW-0963">Cytoplasm</keyword>
<comment type="similarity">
    <text evidence="1 13">Belongs to the class-II aminoacyl-tRNA synthetase family.</text>
</comment>
<evidence type="ECO:0000259" key="15">
    <source>
        <dbReference type="PROSITE" id="PS51880"/>
    </source>
</evidence>
<organism evidence="16 17">
    <name type="scientific">Candidatus Mucispirillum faecigallinarum</name>
    <dbReference type="NCBI Taxonomy" id="2838699"/>
    <lineage>
        <taxon>Bacteria</taxon>
        <taxon>Pseudomonadati</taxon>
        <taxon>Deferribacterota</taxon>
        <taxon>Deferribacteres</taxon>
        <taxon>Deferribacterales</taxon>
        <taxon>Mucispirillaceae</taxon>
        <taxon>Mucispirillum</taxon>
    </lineage>
</organism>
<dbReference type="FunFam" id="3.30.980.10:FF:000005">
    <property type="entry name" value="Threonyl-tRNA synthetase, mitochondrial"/>
    <property type="match status" value="1"/>
</dbReference>
<dbReference type="EMBL" id="DXAQ01000168">
    <property type="protein sequence ID" value="HIZ90487.1"/>
    <property type="molecule type" value="Genomic_DNA"/>
</dbReference>
<comment type="subunit">
    <text evidence="13">Homodimer.</text>
</comment>
<dbReference type="PROSITE" id="PS51880">
    <property type="entry name" value="TGS"/>
    <property type="match status" value="1"/>
</dbReference>
<dbReference type="PANTHER" id="PTHR11451">
    <property type="entry name" value="THREONINE-TRNA LIGASE"/>
    <property type="match status" value="1"/>
</dbReference>
<dbReference type="PANTHER" id="PTHR11451:SF44">
    <property type="entry name" value="THREONINE--TRNA LIGASE, CHLOROPLASTIC_MITOCHONDRIAL 2"/>
    <property type="match status" value="1"/>
</dbReference>
<evidence type="ECO:0000256" key="13">
    <source>
        <dbReference type="HAMAP-Rule" id="MF_00184"/>
    </source>
</evidence>
<keyword evidence="9 13" id="KW-0694">RNA-binding</keyword>
<dbReference type="CDD" id="cd01667">
    <property type="entry name" value="TGS_ThrRS"/>
    <property type="match status" value="1"/>
</dbReference>
<evidence type="ECO:0000256" key="6">
    <source>
        <dbReference type="ARBA" id="ARBA00022741"/>
    </source>
</evidence>
<dbReference type="InterPro" id="IPR045864">
    <property type="entry name" value="aa-tRNA-synth_II/BPL/LPL"/>
</dbReference>
<feature type="binding site" evidence="13">
    <location>
        <position position="383"/>
    </location>
    <ligand>
        <name>Zn(2+)</name>
        <dbReference type="ChEBI" id="CHEBI:29105"/>
        <note>catalytic</note>
    </ligand>
</feature>
<dbReference type="Gene3D" id="3.40.50.800">
    <property type="entry name" value="Anticodon-binding domain"/>
    <property type="match status" value="1"/>
</dbReference>
<dbReference type="Gene3D" id="3.30.930.10">
    <property type="entry name" value="Bira Bifunctional Protein, Domain 2"/>
    <property type="match status" value="1"/>
</dbReference>
<proteinExistence type="inferred from homology"/>
<dbReference type="CDD" id="cd00860">
    <property type="entry name" value="ThrRS_anticodon"/>
    <property type="match status" value="1"/>
</dbReference>
<dbReference type="GO" id="GO:0046872">
    <property type="term" value="F:metal ion binding"/>
    <property type="evidence" value="ECO:0007669"/>
    <property type="project" value="UniProtKB-KW"/>
</dbReference>
<dbReference type="PROSITE" id="PS50862">
    <property type="entry name" value="AA_TRNA_LIGASE_II"/>
    <property type="match status" value="1"/>
</dbReference>
<evidence type="ECO:0000256" key="5">
    <source>
        <dbReference type="ARBA" id="ARBA00022723"/>
    </source>
</evidence>
<dbReference type="FunFam" id="3.40.50.800:FF:000001">
    <property type="entry name" value="Threonine--tRNA ligase"/>
    <property type="match status" value="1"/>
</dbReference>
<sequence length="640" mass="73472">MNIKLPDGANIELEENSTVLDAAKKISNSLAKKAVAGVINDKIVDLSAKLHNGDNIRILTESDEESLEILRHSTAHLMAQAILRLYPETKVTIGPVVENGFYYDFDRDTPFTVEDLEKIEKEMAKISAENILITRKEISAKEAIDRFTKEDEKYKVEIIEDLGVDTVSLYEQGDFTDLCRGPHVSSTGKIKHFKLLSVAGAYWRGDEKNKQLQRIYGTSWFSKKELDDYLNMLEEAKKRDHRRLGKQLKLFTIEEDAGAGFPIYLPKGGMLRAVLEQFEREEHIKRGYDIVYGPTILKKDLWVCSGHYDNYKENMYFTEIDGVEFGIKPMNCLSHIMIYKNELHSYRDLPLRYFELGTVHRHEKSGVLHGLMRVRAFTQDDAHIFCRQDQLLEEITNILDFVKSVMDIFGFEFIHTVSTRPEEKFIGTVEIWDTATKALIDALEAKGLEYTINEGDGAFYGPKIDIKLKDAIGRLWQCATIQCDFNLPERFDLTYVGQDGEKHRPVMLHRVILGSVDRFLGVLIEHFAGAFPVWIAPVQVKVMNITDESAEYAEILYRELKQAGIRVEKDLRNEKIGYKIREAQMEKVPHMIVVGNNEMHDNKISVRLRNGETKNNLDFSAYISVLKSLVDLKSLELWAE</sequence>
<keyword evidence="8 13" id="KW-0067">ATP-binding</keyword>
<keyword evidence="10 13" id="KW-0648">Protein biosynthesis</keyword>
<dbReference type="HAMAP" id="MF_00184">
    <property type="entry name" value="Thr_tRNA_synth"/>
    <property type="match status" value="1"/>
</dbReference>
<dbReference type="SUPFAM" id="SSF81271">
    <property type="entry name" value="TGS-like"/>
    <property type="match status" value="1"/>
</dbReference>
<dbReference type="InterPro" id="IPR033728">
    <property type="entry name" value="ThrRS_core"/>
</dbReference>
<dbReference type="GO" id="GO:0004829">
    <property type="term" value="F:threonine-tRNA ligase activity"/>
    <property type="evidence" value="ECO:0007669"/>
    <property type="project" value="UniProtKB-UniRule"/>
</dbReference>
<evidence type="ECO:0000259" key="14">
    <source>
        <dbReference type="PROSITE" id="PS50862"/>
    </source>
</evidence>
<keyword evidence="3 13" id="KW-0820">tRNA-binding</keyword>
<dbReference type="InterPro" id="IPR004154">
    <property type="entry name" value="Anticodon-bd"/>
</dbReference>
<dbReference type="PRINTS" id="PR01047">
    <property type="entry name" value="TRNASYNTHTHR"/>
</dbReference>
<dbReference type="InterPro" id="IPR002320">
    <property type="entry name" value="Thr-tRNA-ligase_IIa"/>
</dbReference>
<dbReference type="InterPro" id="IPR006195">
    <property type="entry name" value="aa-tRNA-synth_II"/>
</dbReference>
<dbReference type="InterPro" id="IPR018163">
    <property type="entry name" value="Thr/Ala-tRNA-synth_IIc_edit"/>
</dbReference>
<dbReference type="GO" id="GO:0006435">
    <property type="term" value="P:threonyl-tRNA aminoacylation"/>
    <property type="evidence" value="ECO:0007669"/>
    <property type="project" value="UniProtKB-UniRule"/>
</dbReference>
<dbReference type="Gene3D" id="3.10.20.30">
    <property type="match status" value="1"/>
</dbReference>